<name>A0A9W7KQI5_9PROT</name>
<evidence type="ECO:0000313" key="2">
    <source>
        <dbReference type="Proteomes" id="UP000480854"/>
    </source>
</evidence>
<reference evidence="1 2" key="1">
    <citation type="submission" date="2018-07" db="EMBL/GenBank/DDBJ databases">
        <title>Genome sequence of Azospirillum sp. ATCC 49961.</title>
        <authorList>
            <person name="Sant'Anna F.H."/>
            <person name="Baldani J.I."/>
            <person name="Zilli J.E."/>
            <person name="Reis V.M."/>
            <person name="Hartmann A."/>
            <person name="Cruz L."/>
            <person name="de Souza E.M."/>
            <person name="de Oliveira Pedrosa F."/>
            <person name="Passaglia L.M.P."/>
        </authorList>
    </citation>
    <scope>NUCLEOTIDE SEQUENCE [LARGE SCALE GENOMIC DNA]</scope>
    <source>
        <strain evidence="1 2">ATCC 49961</strain>
    </source>
</reference>
<dbReference type="AlphaFoldDB" id="A0A9W7KQI5"/>
<organism evidence="1 2">
    <name type="scientific">Roseomonas genomospecies 6</name>
    <dbReference type="NCBI Taxonomy" id="214106"/>
    <lineage>
        <taxon>Bacteria</taxon>
        <taxon>Pseudomonadati</taxon>
        <taxon>Pseudomonadota</taxon>
        <taxon>Alphaproteobacteria</taxon>
        <taxon>Acetobacterales</taxon>
        <taxon>Roseomonadaceae</taxon>
        <taxon>Roseomonas</taxon>
    </lineage>
</organism>
<gene>
    <name evidence="1" type="ORF">DS843_22615</name>
</gene>
<evidence type="ECO:0000313" key="1">
    <source>
        <dbReference type="EMBL" id="KAA0677635.1"/>
    </source>
</evidence>
<dbReference type="RefSeq" id="WP_149471104.1">
    <property type="nucleotide sequence ID" value="NZ_QOKW01000022.1"/>
</dbReference>
<accession>A0A9W7KQI5</accession>
<dbReference type="EMBL" id="QOKW01000022">
    <property type="protein sequence ID" value="KAA0677635.1"/>
    <property type="molecule type" value="Genomic_DNA"/>
</dbReference>
<dbReference type="Proteomes" id="UP000480854">
    <property type="component" value="Unassembled WGS sequence"/>
</dbReference>
<keyword evidence="2" id="KW-1185">Reference proteome</keyword>
<protein>
    <submittedName>
        <fullName evidence="1">Uncharacterized protein</fullName>
    </submittedName>
</protein>
<sequence>MSQADNKTKLQGLLVDLGEALAPNTSNERKIAVLAAELRAAESTVNKWFYGVAAPRGAAFNYLCGDIQRRLTERQLGP</sequence>
<comment type="caution">
    <text evidence="1">The sequence shown here is derived from an EMBL/GenBank/DDBJ whole genome shotgun (WGS) entry which is preliminary data.</text>
</comment>
<proteinExistence type="predicted"/>